<evidence type="ECO:0000313" key="3">
    <source>
        <dbReference type="Proteomes" id="UP000245674"/>
    </source>
</evidence>
<comment type="caution">
    <text evidence="2">The sequence shown here is derived from an EMBL/GenBank/DDBJ whole genome shotgun (WGS) entry which is preliminary data.</text>
</comment>
<dbReference type="EMBL" id="QGDV01000027">
    <property type="protein sequence ID" value="PWJ59823.1"/>
    <property type="molecule type" value="Genomic_DNA"/>
</dbReference>
<keyword evidence="3" id="KW-1185">Reference proteome</keyword>
<feature type="compositionally biased region" description="Basic and acidic residues" evidence="1">
    <location>
        <begin position="146"/>
        <end position="157"/>
    </location>
</feature>
<gene>
    <name evidence="2" type="ORF">B0H03_1278</name>
</gene>
<name>A0ABX5L9T5_9MICO</name>
<proteinExistence type="predicted"/>
<sequence>MLQDHHGGDLVDHGTGAACAASGAVQSALGGHRRQSLVDEPDRGGWYRLGQPSGEATCVLGRGRLCPGERQRQSDNDRLSIVLGREVNDPGDVRRIPFVTRARDGLDRHGEQTVGVAAGDPDSGATNVDPEPDAEPHHSVRRFLRHGLEGRADHRDV</sequence>
<protein>
    <submittedName>
        <fullName evidence="2">Uncharacterized protein</fullName>
    </submittedName>
</protein>
<organism evidence="2 3">
    <name type="scientific">Rathayibacter iranicus NCPPB 2253 = VKM Ac-1602</name>
    <dbReference type="NCBI Taxonomy" id="1328868"/>
    <lineage>
        <taxon>Bacteria</taxon>
        <taxon>Bacillati</taxon>
        <taxon>Actinomycetota</taxon>
        <taxon>Actinomycetes</taxon>
        <taxon>Micrococcales</taxon>
        <taxon>Microbacteriaceae</taxon>
        <taxon>Rathayibacter</taxon>
    </lineage>
</organism>
<accession>A0ABX5L9T5</accession>
<evidence type="ECO:0000313" key="2">
    <source>
        <dbReference type="EMBL" id="PWJ59823.1"/>
    </source>
</evidence>
<evidence type="ECO:0000256" key="1">
    <source>
        <dbReference type="SAM" id="MobiDB-lite"/>
    </source>
</evidence>
<feature type="region of interest" description="Disordered" evidence="1">
    <location>
        <begin position="105"/>
        <end position="157"/>
    </location>
</feature>
<dbReference type="Proteomes" id="UP000245674">
    <property type="component" value="Unassembled WGS sequence"/>
</dbReference>
<reference evidence="2 3" key="1">
    <citation type="submission" date="2018-03" db="EMBL/GenBank/DDBJ databases">
        <title>Genomic Encyclopedia of Type Strains, Phase III (KMG-III): the genomes of soil and plant-associated and newly described type strains.</title>
        <authorList>
            <person name="Whitman W."/>
        </authorList>
    </citation>
    <scope>NUCLEOTIDE SEQUENCE [LARGE SCALE GENOMIC DNA]</scope>
    <source>
        <strain evidence="2 3">VKM Ac-1602</strain>
    </source>
</reference>